<evidence type="ECO:0000313" key="1">
    <source>
        <dbReference type="EMBL" id="CDW76265.1"/>
    </source>
</evidence>
<dbReference type="InParanoid" id="A0A078A299"/>
<keyword evidence="2" id="KW-1185">Reference proteome</keyword>
<sequence length="117" mass="13797">MILLLKPGIGLMQLKLPIILKCSKHGQGTQNINNCYLENNLFHNLHIKYPYIQLSNRPSDYFLEPPYQGMQVDKDIFQIFMKCCFLSNNLAMVRYQHLRYKPLFQLGKFHNFQALSC</sequence>
<gene>
    <name evidence="1" type="primary">Contig3381.g3620</name>
    <name evidence="1" type="ORF">STYLEM_5265</name>
</gene>
<dbReference type="AlphaFoldDB" id="A0A078A299"/>
<accession>A0A078A299</accession>
<protein>
    <submittedName>
        <fullName evidence="1">Uncharacterized protein</fullName>
    </submittedName>
</protein>
<proteinExistence type="predicted"/>
<organism evidence="1 2">
    <name type="scientific">Stylonychia lemnae</name>
    <name type="common">Ciliate</name>
    <dbReference type="NCBI Taxonomy" id="5949"/>
    <lineage>
        <taxon>Eukaryota</taxon>
        <taxon>Sar</taxon>
        <taxon>Alveolata</taxon>
        <taxon>Ciliophora</taxon>
        <taxon>Intramacronucleata</taxon>
        <taxon>Spirotrichea</taxon>
        <taxon>Stichotrichia</taxon>
        <taxon>Sporadotrichida</taxon>
        <taxon>Oxytrichidae</taxon>
        <taxon>Stylonychinae</taxon>
        <taxon>Stylonychia</taxon>
    </lineage>
</organism>
<evidence type="ECO:0000313" key="2">
    <source>
        <dbReference type="Proteomes" id="UP000039865"/>
    </source>
</evidence>
<reference evidence="1 2" key="1">
    <citation type="submission" date="2014-06" db="EMBL/GenBank/DDBJ databases">
        <authorList>
            <person name="Swart Estienne"/>
        </authorList>
    </citation>
    <scope>NUCLEOTIDE SEQUENCE [LARGE SCALE GENOMIC DNA]</scope>
    <source>
        <strain evidence="1 2">130c</strain>
    </source>
</reference>
<dbReference type="EMBL" id="CCKQ01005110">
    <property type="protein sequence ID" value="CDW76265.1"/>
    <property type="molecule type" value="Genomic_DNA"/>
</dbReference>
<name>A0A078A299_STYLE</name>
<dbReference type="Proteomes" id="UP000039865">
    <property type="component" value="Unassembled WGS sequence"/>
</dbReference>